<name>A0A081BDR7_9HYPH</name>
<reference evidence="1 2" key="1">
    <citation type="submission" date="2014-07" db="EMBL/GenBank/DDBJ databases">
        <title>Tepidicaulis marinum gen. nov., sp. nov., a novel marine bacterium denitrifying nitrate to nitrous oxide strictly under microaerobic conditions.</title>
        <authorList>
            <person name="Takeuchi M."/>
            <person name="Yamagishi T."/>
            <person name="Kamagata Y."/>
            <person name="Oshima K."/>
            <person name="Hattori M."/>
            <person name="Katayama T."/>
            <person name="Hanada S."/>
            <person name="Tamaki H."/>
            <person name="Marumo K."/>
            <person name="Maeda H."/>
            <person name="Nedachi M."/>
            <person name="Iwasaki W."/>
            <person name="Suwa Y."/>
            <person name="Sakata S."/>
        </authorList>
    </citation>
    <scope>NUCLEOTIDE SEQUENCE [LARGE SCALE GENOMIC DNA]</scope>
    <source>
        <strain evidence="1 2">MA2</strain>
    </source>
</reference>
<dbReference type="InterPro" id="IPR010836">
    <property type="entry name" value="SapC"/>
</dbReference>
<evidence type="ECO:0000313" key="2">
    <source>
        <dbReference type="Proteomes" id="UP000028702"/>
    </source>
</evidence>
<evidence type="ECO:0000313" key="1">
    <source>
        <dbReference type="EMBL" id="GAK46185.1"/>
    </source>
</evidence>
<comment type="caution">
    <text evidence="1">The sequence shown here is derived from an EMBL/GenBank/DDBJ whole genome shotgun (WGS) entry which is preliminary data.</text>
</comment>
<dbReference type="Pfam" id="PF07277">
    <property type="entry name" value="SapC"/>
    <property type="match status" value="1"/>
</dbReference>
<organism evidence="1 2">
    <name type="scientific">Tepidicaulis marinus</name>
    <dbReference type="NCBI Taxonomy" id="1333998"/>
    <lineage>
        <taxon>Bacteria</taxon>
        <taxon>Pseudomonadati</taxon>
        <taxon>Pseudomonadota</taxon>
        <taxon>Alphaproteobacteria</taxon>
        <taxon>Hyphomicrobiales</taxon>
        <taxon>Parvibaculaceae</taxon>
        <taxon>Tepidicaulis</taxon>
    </lineage>
</organism>
<sequence length="146" mass="16140">MPAYVRRYPFILSTTPGSDVLTLCVDEADGVLSDKDGLNFFEEDGTPSDHAKAALDFCRAYHGAVGPTQDFVKALSEKGLLIERQANVAKKDGQNFNLTGFHVVDAEKAQRLSKDELGEWWGKGWLQAITAHQISMLNWGDLAERV</sequence>
<keyword evidence="2" id="KW-1185">Reference proteome</keyword>
<dbReference type="STRING" id="1333998.M2A_2684"/>
<protein>
    <submittedName>
        <fullName evidence="1">Conserved protein</fullName>
    </submittedName>
</protein>
<accession>A0A081BDR7</accession>
<dbReference type="EMBL" id="BBIO01000016">
    <property type="protein sequence ID" value="GAK46185.1"/>
    <property type="molecule type" value="Genomic_DNA"/>
</dbReference>
<dbReference type="AlphaFoldDB" id="A0A081BDR7"/>
<dbReference type="Proteomes" id="UP000028702">
    <property type="component" value="Unassembled WGS sequence"/>
</dbReference>
<gene>
    <name evidence="1" type="ORF">M2A_2684</name>
</gene>
<proteinExistence type="predicted"/>